<organism evidence="1 2">
    <name type="scientific">Candidatus Magnetoglobus multicellularis str. Araruama</name>
    <dbReference type="NCBI Taxonomy" id="890399"/>
    <lineage>
        <taxon>Bacteria</taxon>
        <taxon>Pseudomonadati</taxon>
        <taxon>Thermodesulfobacteriota</taxon>
        <taxon>Desulfobacteria</taxon>
        <taxon>Desulfobacterales</taxon>
        <taxon>Desulfobacteraceae</taxon>
        <taxon>Candidatus Magnetoglobus</taxon>
    </lineage>
</organism>
<evidence type="ECO:0000313" key="1">
    <source>
        <dbReference type="EMBL" id="ETR67224.1"/>
    </source>
</evidence>
<accession>A0A1V1NXF0</accession>
<dbReference type="AlphaFoldDB" id="A0A1V1NXF0"/>
<proteinExistence type="predicted"/>
<name>A0A1V1NXF0_9BACT</name>
<evidence type="ECO:0008006" key="3">
    <source>
        <dbReference type="Google" id="ProtNLM"/>
    </source>
</evidence>
<evidence type="ECO:0000313" key="2">
    <source>
        <dbReference type="Proteomes" id="UP000189670"/>
    </source>
</evidence>
<reference evidence="2" key="1">
    <citation type="submission" date="2012-11" db="EMBL/GenBank/DDBJ databases">
        <authorList>
            <person name="Lucero-Rivera Y.E."/>
            <person name="Tovar-Ramirez D."/>
        </authorList>
    </citation>
    <scope>NUCLEOTIDE SEQUENCE [LARGE SCALE GENOMIC DNA]</scope>
    <source>
        <strain evidence="2">Araruama</strain>
    </source>
</reference>
<comment type="caution">
    <text evidence="1">The sequence shown here is derived from an EMBL/GenBank/DDBJ whole genome shotgun (WGS) entry which is preliminary data.</text>
</comment>
<protein>
    <recommendedName>
        <fullName evidence="3">DUF2281 domain-containing protein</fullName>
    </recommendedName>
</protein>
<gene>
    <name evidence="1" type="ORF">OMM_11828</name>
</gene>
<dbReference type="Proteomes" id="UP000189670">
    <property type="component" value="Unassembled WGS sequence"/>
</dbReference>
<sequence>MQKRLNKKLCEQKVITIIRKLPHDRITQLLDFALFLEFQMNNSQLQTNKIEDVDVVASDNDKWDKLLSSSDSQILLEKMADSAMADIKANLSRPMAFNSEGKIIQK</sequence>
<dbReference type="EMBL" id="ATBP01001495">
    <property type="protein sequence ID" value="ETR67224.1"/>
    <property type="molecule type" value="Genomic_DNA"/>
</dbReference>